<keyword evidence="3" id="KW-1185">Reference proteome</keyword>
<feature type="domain" description="Smr" evidence="1">
    <location>
        <begin position="104"/>
        <end position="185"/>
    </location>
</feature>
<name>A0ABV0EBK7_9BURK</name>
<sequence length="188" mass="21281">MKPRSGRSSPTKLSQAEVEAFRAAVAGARPLPDSGRIEPMRPRVRPLPRQRLLDERRVLGDLLSDTLPWEEAETGEALRFVRPGLSHQVLRRMRRGHWVIEAELDLHGLTRDEASVHLAEFLQACRKRQLRCVRIVHGKGLGSKNREPVLKHKVRSWLMQRDEVLAFVEARPCDGGIGAVIVMLKAGR</sequence>
<dbReference type="Proteomes" id="UP001482231">
    <property type="component" value="Unassembled WGS sequence"/>
</dbReference>
<dbReference type="EMBL" id="JBAJEX010000001">
    <property type="protein sequence ID" value="MEO1765944.1"/>
    <property type="molecule type" value="Genomic_DNA"/>
</dbReference>
<accession>A0ABV0EBK7</accession>
<dbReference type="Gene3D" id="3.30.1370.110">
    <property type="match status" value="1"/>
</dbReference>
<comment type="caution">
    <text evidence="2">The sequence shown here is derived from an EMBL/GenBank/DDBJ whole genome shotgun (WGS) entry which is preliminary data.</text>
</comment>
<dbReference type="SMART" id="SM00463">
    <property type="entry name" value="SMR"/>
    <property type="match status" value="1"/>
</dbReference>
<dbReference type="InterPro" id="IPR036063">
    <property type="entry name" value="Smr_dom_sf"/>
</dbReference>
<evidence type="ECO:0000313" key="3">
    <source>
        <dbReference type="Proteomes" id="UP001482231"/>
    </source>
</evidence>
<evidence type="ECO:0000259" key="1">
    <source>
        <dbReference type="PROSITE" id="PS50828"/>
    </source>
</evidence>
<organism evidence="2 3">
    <name type="scientific">Thiobacter aerophilum</name>
    <dbReference type="NCBI Taxonomy" id="3121275"/>
    <lineage>
        <taxon>Bacteria</taxon>
        <taxon>Pseudomonadati</taxon>
        <taxon>Pseudomonadota</taxon>
        <taxon>Betaproteobacteria</taxon>
        <taxon>Burkholderiales</taxon>
        <taxon>Thiobacteraceae</taxon>
        <taxon>Thiobacter</taxon>
    </lineage>
</organism>
<dbReference type="PROSITE" id="PS50828">
    <property type="entry name" value="SMR"/>
    <property type="match status" value="1"/>
</dbReference>
<evidence type="ECO:0000313" key="2">
    <source>
        <dbReference type="EMBL" id="MEO1765944.1"/>
    </source>
</evidence>
<gene>
    <name evidence="2" type="ORF">V6E02_01745</name>
</gene>
<dbReference type="RefSeq" id="WP_347306541.1">
    <property type="nucleotide sequence ID" value="NZ_JBAJEX010000001.1"/>
</dbReference>
<protein>
    <submittedName>
        <fullName evidence="2">Smr/MutS family protein</fullName>
    </submittedName>
</protein>
<reference evidence="2 3" key="1">
    <citation type="submission" date="2024-02" db="EMBL/GenBank/DDBJ databases">
        <title>New thermophilic sulfur-oxidizing bacteria from a hot springs of the Uzon caldera (Kamchatka, Russia).</title>
        <authorList>
            <person name="Dukat A.M."/>
            <person name="Elcheninov A.G."/>
            <person name="Frolov E.N."/>
        </authorList>
    </citation>
    <scope>NUCLEOTIDE SEQUENCE [LARGE SCALE GENOMIC DNA]</scope>
    <source>
        <strain evidence="2 3">AK1</strain>
    </source>
</reference>
<dbReference type="PANTHER" id="PTHR35562">
    <property type="entry name" value="DNA ENDONUCLEASE SMRA-RELATED"/>
    <property type="match status" value="1"/>
</dbReference>
<dbReference type="PANTHER" id="PTHR35562:SF2">
    <property type="entry name" value="DNA ENDONUCLEASE SMRA-RELATED"/>
    <property type="match status" value="1"/>
</dbReference>
<dbReference type="SUPFAM" id="SSF160443">
    <property type="entry name" value="SMR domain-like"/>
    <property type="match status" value="1"/>
</dbReference>
<dbReference type="InterPro" id="IPR002625">
    <property type="entry name" value="Smr_dom"/>
</dbReference>
<proteinExistence type="predicted"/>
<dbReference type="Pfam" id="PF01713">
    <property type="entry name" value="Smr"/>
    <property type="match status" value="1"/>
</dbReference>